<evidence type="ECO:0000313" key="10">
    <source>
        <dbReference type="EMBL" id="CUU55022.1"/>
    </source>
</evidence>
<dbReference type="Proteomes" id="UP000198802">
    <property type="component" value="Unassembled WGS sequence"/>
</dbReference>
<keyword evidence="1 5" id="KW-0853">WD repeat</keyword>
<reference evidence="11" key="1">
    <citation type="submission" date="2015-11" db="EMBL/GenBank/DDBJ databases">
        <authorList>
            <person name="Varghese N."/>
        </authorList>
    </citation>
    <scope>NUCLEOTIDE SEQUENCE [LARGE SCALE GENOMIC DNA]</scope>
    <source>
        <strain evidence="11">DSM 45899</strain>
    </source>
</reference>
<dbReference type="SUPFAM" id="SSF56112">
    <property type="entry name" value="Protein kinase-like (PK-like)"/>
    <property type="match status" value="1"/>
</dbReference>
<dbReference type="RefSeq" id="WP_165615515.1">
    <property type="nucleotide sequence ID" value="NZ_FAOZ01000004.1"/>
</dbReference>
<dbReference type="InterPro" id="IPR017441">
    <property type="entry name" value="Protein_kinase_ATP_BS"/>
</dbReference>
<name>A0A0S4QIF7_9ACTN</name>
<dbReference type="Pfam" id="PF00400">
    <property type="entry name" value="WD40"/>
    <property type="match status" value="7"/>
</dbReference>
<evidence type="ECO:0000256" key="2">
    <source>
        <dbReference type="ARBA" id="ARBA00022737"/>
    </source>
</evidence>
<dbReference type="InterPro" id="IPR008271">
    <property type="entry name" value="Ser/Thr_kinase_AS"/>
</dbReference>
<evidence type="ECO:0000256" key="1">
    <source>
        <dbReference type="ARBA" id="ARBA00022574"/>
    </source>
</evidence>
<dbReference type="PROSITE" id="PS50011">
    <property type="entry name" value="PROTEIN_KINASE_DOM"/>
    <property type="match status" value="1"/>
</dbReference>
<keyword evidence="4 6" id="KW-0067">ATP-binding</keyword>
<feature type="binding site" evidence="6">
    <location>
        <position position="52"/>
    </location>
    <ligand>
        <name>ATP</name>
        <dbReference type="ChEBI" id="CHEBI:30616"/>
    </ligand>
</feature>
<dbReference type="PRINTS" id="PR00320">
    <property type="entry name" value="GPROTEINBRPT"/>
</dbReference>
<dbReference type="PANTHER" id="PTHR19879">
    <property type="entry name" value="TRANSCRIPTION INITIATION FACTOR TFIID"/>
    <property type="match status" value="1"/>
</dbReference>
<dbReference type="PROSITE" id="PS50294">
    <property type="entry name" value="WD_REPEATS_REGION"/>
    <property type="match status" value="6"/>
</dbReference>
<sequence>MLAASQEMVSAERERIQAALPAYEVGEALGQGAYGLVFAARHRLLGRDVAIKHLLPLQGELPARPSEARVLASMNHPHIVKIHDYIEGVDEGGQLRLIVMELLEKETLHSRLRGQRSRGEFACAVGVAVAEALAYAHAQDVIHRDIKPHNILFDERNQVKVADFGIAKIIPASGGTVRGLTGTPIYMAPEQMFGGRLGPYTDVYALGVVMREMLTGSPPSATMPPPGQQQPDPDPAAALTQPAGAARSVPDVVRRALAQDPAARPSAVEFARDLAAAAAHTYGPDWISSSGVRLHLDPEVRRSAVPRHPTSGWRARPLAAVAALLVAVLVVVVGLSSWLVTALSDARKERAGRQAAVVGGLLAHADRLVDSDPELAIRLALAANSVVDNDETRAALQRTLTSTGYRGSIEHKGVLRAVAFSPQSERIAFGGDNGEVIVEGLPWGRPGGDPITLSHGARVNAIAFADSRTLVTAGEDGRVLLWNVESAGGKPTELLGHDRNPVRAIAFAEDKRTLATADAAGRVLLRDILRPDSRPTELLGHRGSVNAVAFGKGRTLATGGEDGVLLWDLSIPDSQPTILPGHEKPVSAVAFSAGGDSLATADRGGTTRVWKTAGSGQPGAPVVLAPRNTEYSGPITGLAFAPDGRLITVNEGDWVDVRDAANPNWILSSFTYDHGASALAAAVAPDGKTLAVAGEHGGVLLWSLAPDGQPHILGGLIPGLYAADMTFAPDGTTLFAAVQNTIRVLNVADPTSPQNIGETIPLNGFGTALETTVAGCGAGATFTCRLAVSSDTGRFAIFDITDRGNSELFVDQSAHPGKAIHDMQFSDDGKLLVTGAQDGQVALWNVTNPRQPVQVGGIPTAHKGAVRDVEFGRAGQGLLATAGDDNAVRLWDVNDPAKPQELSELRSPPLGPVNDVTFSMDGKTLFAGGDDGNVWIWNIESGGKTATLMGRLDRETRSPVYDLTFLGEDILIVAGEGQAVSFWDVRDRRRPRQLGPDVAGHFGAVVDTNVARDKALMATAGADGTIRLWGTESLRTAVPDDVAATACSRVGGGPGRDDWALYIPNLPYRETCRS</sequence>
<evidence type="ECO:0000256" key="6">
    <source>
        <dbReference type="PROSITE-ProRule" id="PRU10141"/>
    </source>
</evidence>
<feature type="repeat" description="WD" evidence="5">
    <location>
        <begin position="452"/>
        <end position="486"/>
    </location>
</feature>
<dbReference type="Gene3D" id="2.130.10.10">
    <property type="entry name" value="YVTN repeat-like/Quinoprotein amine dehydrogenase"/>
    <property type="match status" value="4"/>
</dbReference>
<feature type="domain" description="Protein kinase" evidence="9">
    <location>
        <begin position="23"/>
        <end position="283"/>
    </location>
</feature>
<dbReference type="InterPro" id="IPR000719">
    <property type="entry name" value="Prot_kinase_dom"/>
</dbReference>
<gene>
    <name evidence="10" type="ORF">Ga0074812_104103</name>
</gene>
<dbReference type="PANTHER" id="PTHR19879:SF9">
    <property type="entry name" value="TRANSCRIPTION INITIATION FACTOR TFIID SUBUNIT 5"/>
    <property type="match status" value="1"/>
</dbReference>
<dbReference type="GO" id="GO:0005524">
    <property type="term" value="F:ATP binding"/>
    <property type="evidence" value="ECO:0007669"/>
    <property type="project" value="UniProtKB-UniRule"/>
</dbReference>
<dbReference type="InterPro" id="IPR015943">
    <property type="entry name" value="WD40/YVTN_repeat-like_dom_sf"/>
</dbReference>
<dbReference type="SMART" id="SM00220">
    <property type="entry name" value="S_TKc"/>
    <property type="match status" value="1"/>
</dbReference>
<accession>A0A0S4QIF7</accession>
<dbReference type="SUPFAM" id="SSF50998">
    <property type="entry name" value="Quinoprotein alcohol dehydrogenase-like"/>
    <property type="match status" value="1"/>
</dbReference>
<keyword evidence="3 6" id="KW-0547">Nucleotide-binding</keyword>
<dbReference type="InterPro" id="IPR011009">
    <property type="entry name" value="Kinase-like_dom_sf"/>
</dbReference>
<evidence type="ECO:0000313" key="11">
    <source>
        <dbReference type="Proteomes" id="UP000198802"/>
    </source>
</evidence>
<keyword evidence="11" id="KW-1185">Reference proteome</keyword>
<feature type="repeat" description="WD" evidence="5">
    <location>
        <begin position="913"/>
        <end position="947"/>
    </location>
</feature>
<keyword evidence="8" id="KW-1133">Transmembrane helix</keyword>
<evidence type="ECO:0000256" key="3">
    <source>
        <dbReference type="ARBA" id="ARBA00022741"/>
    </source>
</evidence>
<dbReference type="SMART" id="SM00320">
    <property type="entry name" value="WD40"/>
    <property type="match status" value="11"/>
</dbReference>
<feature type="repeat" description="WD" evidence="5">
    <location>
        <begin position="579"/>
        <end position="611"/>
    </location>
</feature>
<organism evidence="10 11">
    <name type="scientific">Parafrankia irregularis</name>
    <dbReference type="NCBI Taxonomy" id="795642"/>
    <lineage>
        <taxon>Bacteria</taxon>
        <taxon>Bacillati</taxon>
        <taxon>Actinomycetota</taxon>
        <taxon>Actinomycetes</taxon>
        <taxon>Frankiales</taxon>
        <taxon>Frankiaceae</taxon>
        <taxon>Parafrankia</taxon>
    </lineage>
</organism>
<dbReference type="Pfam" id="PF00069">
    <property type="entry name" value="Pkinase"/>
    <property type="match status" value="1"/>
</dbReference>
<evidence type="ECO:0000256" key="7">
    <source>
        <dbReference type="SAM" id="MobiDB-lite"/>
    </source>
</evidence>
<dbReference type="PROSITE" id="PS00107">
    <property type="entry name" value="PROTEIN_KINASE_ATP"/>
    <property type="match status" value="1"/>
</dbReference>
<dbReference type="GO" id="GO:0004674">
    <property type="term" value="F:protein serine/threonine kinase activity"/>
    <property type="evidence" value="ECO:0007669"/>
    <property type="project" value="UniProtKB-KW"/>
</dbReference>
<feature type="transmembrane region" description="Helical" evidence="8">
    <location>
        <begin position="317"/>
        <end position="340"/>
    </location>
</feature>
<dbReference type="InterPro" id="IPR001680">
    <property type="entry name" value="WD40_rpt"/>
</dbReference>
<dbReference type="SUPFAM" id="SSF50960">
    <property type="entry name" value="TolB, C-terminal domain"/>
    <property type="match status" value="1"/>
</dbReference>
<keyword evidence="10" id="KW-0723">Serine/threonine-protein kinase</keyword>
<feature type="region of interest" description="Disordered" evidence="7">
    <location>
        <begin position="216"/>
        <end position="245"/>
    </location>
</feature>
<evidence type="ECO:0000256" key="8">
    <source>
        <dbReference type="SAM" id="Phobius"/>
    </source>
</evidence>
<evidence type="ECO:0000259" key="9">
    <source>
        <dbReference type="PROSITE" id="PS50011"/>
    </source>
</evidence>
<feature type="repeat" description="WD" evidence="5">
    <location>
        <begin position="998"/>
        <end position="1039"/>
    </location>
</feature>
<dbReference type="Gene3D" id="1.10.510.10">
    <property type="entry name" value="Transferase(Phosphotransferase) domain 1"/>
    <property type="match status" value="1"/>
</dbReference>
<feature type="compositionally biased region" description="Low complexity" evidence="7">
    <location>
        <begin position="235"/>
        <end position="245"/>
    </location>
</feature>
<dbReference type="PROSITE" id="PS00678">
    <property type="entry name" value="WD_REPEATS_1"/>
    <property type="match status" value="4"/>
</dbReference>
<proteinExistence type="predicted"/>
<feature type="repeat" description="WD" evidence="5">
    <location>
        <begin position="859"/>
        <end position="901"/>
    </location>
</feature>
<dbReference type="EMBL" id="FAOZ01000004">
    <property type="protein sequence ID" value="CUU55022.1"/>
    <property type="molecule type" value="Genomic_DNA"/>
</dbReference>
<evidence type="ECO:0000256" key="5">
    <source>
        <dbReference type="PROSITE-ProRule" id="PRU00221"/>
    </source>
</evidence>
<keyword evidence="8" id="KW-0812">Transmembrane</keyword>
<feature type="repeat" description="WD" evidence="5">
    <location>
        <begin position="820"/>
        <end position="854"/>
    </location>
</feature>
<dbReference type="InterPro" id="IPR019775">
    <property type="entry name" value="WD40_repeat_CS"/>
</dbReference>
<dbReference type="InterPro" id="IPR011047">
    <property type="entry name" value="Quinoprotein_ADH-like_sf"/>
</dbReference>
<protein>
    <submittedName>
        <fullName evidence="10">Serine/threonine protein kinase</fullName>
    </submittedName>
</protein>
<dbReference type="AlphaFoldDB" id="A0A0S4QIF7"/>
<feature type="compositionally biased region" description="Pro residues" evidence="7">
    <location>
        <begin position="221"/>
        <end position="234"/>
    </location>
</feature>
<keyword evidence="8" id="KW-0472">Membrane</keyword>
<dbReference type="CDD" id="cd14014">
    <property type="entry name" value="STKc_PknB_like"/>
    <property type="match status" value="1"/>
</dbReference>
<dbReference type="PROSITE" id="PS50082">
    <property type="entry name" value="WD_REPEATS_2"/>
    <property type="match status" value="6"/>
</dbReference>
<evidence type="ECO:0000256" key="4">
    <source>
        <dbReference type="ARBA" id="ARBA00022840"/>
    </source>
</evidence>
<dbReference type="PROSITE" id="PS00108">
    <property type="entry name" value="PROTEIN_KINASE_ST"/>
    <property type="match status" value="1"/>
</dbReference>
<keyword evidence="10" id="KW-0418">Kinase</keyword>
<keyword evidence="2" id="KW-0677">Repeat</keyword>
<dbReference type="InterPro" id="IPR020472">
    <property type="entry name" value="WD40_PAC1"/>
</dbReference>
<keyword evidence="10" id="KW-0808">Transferase</keyword>